<dbReference type="GO" id="GO:0008610">
    <property type="term" value="P:lipid biosynthetic process"/>
    <property type="evidence" value="ECO:0007669"/>
    <property type="project" value="InterPro"/>
</dbReference>
<accession>A0A0K0Y610</accession>
<dbReference type="InterPro" id="IPR050307">
    <property type="entry name" value="Sterol_Desaturase_Related"/>
</dbReference>
<dbReference type="InterPro" id="IPR006694">
    <property type="entry name" value="Fatty_acid_hydroxylase"/>
</dbReference>
<dbReference type="EMBL" id="CP012160">
    <property type="protein sequence ID" value="AKS46331.1"/>
    <property type="molecule type" value="Genomic_DNA"/>
</dbReference>
<dbReference type="Proteomes" id="UP000067444">
    <property type="component" value="Chromosome"/>
</dbReference>
<reference evidence="5 6" key="1">
    <citation type="journal article" date="2015" name="Genome Announc.">
        <title>Closed Genome Sequence of Octadecabacter temperatus SB1, the First Mesophilic Species of the Genus Octadecabacter.</title>
        <authorList>
            <person name="Voget S."/>
            <person name="Billerbeck S."/>
            <person name="Simon M."/>
            <person name="Daniel R."/>
        </authorList>
    </citation>
    <scope>NUCLEOTIDE SEQUENCE [LARGE SCALE GENOMIC DNA]</scope>
    <source>
        <strain evidence="5 6">SB1</strain>
    </source>
</reference>
<keyword evidence="6" id="KW-1185">Reference proteome</keyword>
<dbReference type="PANTHER" id="PTHR11863">
    <property type="entry name" value="STEROL DESATURASE"/>
    <property type="match status" value="1"/>
</dbReference>
<organism evidence="5 6">
    <name type="scientific">Octadecabacter temperatus</name>
    <dbReference type="NCBI Taxonomy" id="1458307"/>
    <lineage>
        <taxon>Bacteria</taxon>
        <taxon>Pseudomonadati</taxon>
        <taxon>Pseudomonadota</taxon>
        <taxon>Alphaproteobacteria</taxon>
        <taxon>Rhodobacterales</taxon>
        <taxon>Roseobacteraceae</taxon>
        <taxon>Octadecabacter</taxon>
    </lineage>
</organism>
<dbReference type="KEGG" id="otm:OSB_17860"/>
<dbReference type="AlphaFoldDB" id="A0A0K0Y610"/>
<dbReference type="Pfam" id="PF04116">
    <property type="entry name" value="FA_hydroxylase"/>
    <property type="match status" value="1"/>
</dbReference>
<sequence>MEFLTTFIRDTFALNEALSPIYLGCFVLFTALVYLVRREKGSFIAFLIPREIWSHRSIRVDVALIVINRLLSLFGLFARFAAVPVVATWVAEMIQHPALSGFSLSPLVLAGLVFVITDFTSYWIHRIHHGSRVLWPLHAVHHSASVLTPLTAYRTHPVAQMVTTAMATVIFGVVFGVLVGAFSPDLSLYEIAGVNAFVILSNLTVSNFHHSHIWVSFGPIIERLIISPAQHQIHHSVKPRHFNRNYGQVLAVWDWIFGTLYIIREKEVVTFGLTDKADAPLMTHRLGPILLDPLRRVFRSAR</sequence>
<evidence type="ECO:0000313" key="5">
    <source>
        <dbReference type="EMBL" id="AKS46331.1"/>
    </source>
</evidence>
<dbReference type="OrthoDB" id="9770329at2"/>
<dbReference type="GO" id="GO:0016020">
    <property type="term" value="C:membrane"/>
    <property type="evidence" value="ECO:0007669"/>
    <property type="project" value="UniProtKB-SubCell"/>
</dbReference>
<gene>
    <name evidence="5" type="ORF">OSB_17860</name>
</gene>
<keyword evidence="4" id="KW-0472">Membrane</keyword>
<proteinExistence type="predicted"/>
<keyword evidence="2" id="KW-0812">Transmembrane</keyword>
<protein>
    <submittedName>
        <fullName evidence="5">Fatty acid hydroxylase superfamily protein</fullName>
    </submittedName>
</protein>
<dbReference type="GO" id="GO:0005506">
    <property type="term" value="F:iron ion binding"/>
    <property type="evidence" value="ECO:0007669"/>
    <property type="project" value="InterPro"/>
</dbReference>
<dbReference type="RefSeq" id="WP_049834637.1">
    <property type="nucleotide sequence ID" value="NZ_CP012160.1"/>
</dbReference>
<dbReference type="GO" id="GO:0016491">
    <property type="term" value="F:oxidoreductase activity"/>
    <property type="evidence" value="ECO:0007669"/>
    <property type="project" value="InterPro"/>
</dbReference>
<evidence type="ECO:0000256" key="4">
    <source>
        <dbReference type="ARBA" id="ARBA00023136"/>
    </source>
</evidence>
<evidence type="ECO:0000256" key="3">
    <source>
        <dbReference type="ARBA" id="ARBA00022989"/>
    </source>
</evidence>
<keyword evidence="3" id="KW-1133">Transmembrane helix</keyword>
<comment type="subcellular location">
    <subcellularLocation>
        <location evidence="1">Membrane</location>
    </subcellularLocation>
</comment>
<evidence type="ECO:0000256" key="1">
    <source>
        <dbReference type="ARBA" id="ARBA00004370"/>
    </source>
</evidence>
<name>A0A0K0Y610_9RHOB</name>
<dbReference type="STRING" id="1458307.OSB_17860"/>
<evidence type="ECO:0000256" key="2">
    <source>
        <dbReference type="ARBA" id="ARBA00022692"/>
    </source>
</evidence>
<evidence type="ECO:0000313" key="6">
    <source>
        <dbReference type="Proteomes" id="UP000067444"/>
    </source>
</evidence>